<evidence type="ECO:0000313" key="3">
    <source>
        <dbReference type="EMBL" id="WWC89544.1"/>
    </source>
</evidence>
<keyword evidence="2" id="KW-0732">Signal</keyword>
<dbReference type="GeneID" id="91095138"/>
<organism evidence="3 4">
    <name type="scientific">Kwoniella dendrophila CBS 6074</name>
    <dbReference type="NCBI Taxonomy" id="1295534"/>
    <lineage>
        <taxon>Eukaryota</taxon>
        <taxon>Fungi</taxon>
        <taxon>Dikarya</taxon>
        <taxon>Basidiomycota</taxon>
        <taxon>Agaricomycotina</taxon>
        <taxon>Tremellomycetes</taxon>
        <taxon>Tremellales</taxon>
        <taxon>Cryptococcaceae</taxon>
        <taxon>Kwoniella</taxon>
    </lineage>
</organism>
<reference evidence="3 4" key="1">
    <citation type="submission" date="2024-01" db="EMBL/GenBank/DDBJ databases">
        <title>Comparative genomics of Cryptococcus and Kwoniella reveals pathogenesis evolution and contrasting modes of karyotype evolution via chromosome fusion or intercentromeric recombination.</title>
        <authorList>
            <person name="Coelho M.A."/>
            <person name="David-Palma M."/>
            <person name="Shea T."/>
            <person name="Bowers K."/>
            <person name="McGinley-Smith S."/>
            <person name="Mohammad A.W."/>
            <person name="Gnirke A."/>
            <person name="Yurkov A.M."/>
            <person name="Nowrousian M."/>
            <person name="Sun S."/>
            <person name="Cuomo C.A."/>
            <person name="Heitman J."/>
        </authorList>
    </citation>
    <scope>NUCLEOTIDE SEQUENCE [LARGE SCALE GENOMIC DNA]</scope>
    <source>
        <strain evidence="3 4">CBS 6074</strain>
    </source>
</reference>
<dbReference type="Proteomes" id="UP001355207">
    <property type="component" value="Chromosome 5"/>
</dbReference>
<keyword evidence="4" id="KW-1185">Reference proteome</keyword>
<keyword evidence="1" id="KW-0472">Membrane</keyword>
<gene>
    <name evidence="3" type="ORF">L201_004468</name>
</gene>
<accession>A0AAX4JXH4</accession>
<name>A0AAX4JXH4_9TREE</name>
<evidence type="ECO:0000313" key="4">
    <source>
        <dbReference type="Proteomes" id="UP001355207"/>
    </source>
</evidence>
<dbReference type="RefSeq" id="XP_066076307.1">
    <property type="nucleotide sequence ID" value="XM_066220210.1"/>
</dbReference>
<feature type="chain" id="PRO_5043881451" evidence="2">
    <location>
        <begin position="24"/>
        <end position="356"/>
    </location>
</feature>
<evidence type="ECO:0000256" key="2">
    <source>
        <dbReference type="SAM" id="SignalP"/>
    </source>
</evidence>
<dbReference type="AlphaFoldDB" id="A0AAX4JXH4"/>
<evidence type="ECO:0000256" key="1">
    <source>
        <dbReference type="SAM" id="Phobius"/>
    </source>
</evidence>
<feature type="signal peptide" evidence="2">
    <location>
        <begin position="1"/>
        <end position="23"/>
    </location>
</feature>
<sequence length="356" mass="40123">MSLLPISLLFLLTILSLTSSLSSLPPLPSTIIAALGSSNSNTTSQSNQNQSQYDQGGINIPTSTVISIGLGFLAFSFMILMILLGFRLNRIRKLTKTTNKSFKQIWNDEGGFWGFLTSFGEESNSNQSRLIGATGRTLNYGYTDWYGFRSPFIDLLRERDQILQDQLQEELDKAKLKEKPVLWDYKWHQNIIDDDDKREIPHFVHEEIIQPISIVPSSTPQSNTKVVPLLPSLNLCVLIAFPSETPYNHENAEELPELIIGSTILLPTTTITPKPAIPIPTTHISINRTETNSTDGKDSEDVSKKVEIREIEYSNINVSGQDNHQGKENSNTVNQRFRAEWKQDKDKGIWYIDGLQ</sequence>
<proteinExistence type="predicted"/>
<keyword evidence="1" id="KW-1133">Transmembrane helix</keyword>
<keyword evidence="1" id="KW-0812">Transmembrane</keyword>
<protein>
    <submittedName>
        <fullName evidence="3">Uncharacterized protein</fullName>
    </submittedName>
</protein>
<dbReference type="EMBL" id="CP144102">
    <property type="protein sequence ID" value="WWC89544.1"/>
    <property type="molecule type" value="Genomic_DNA"/>
</dbReference>
<feature type="transmembrane region" description="Helical" evidence="1">
    <location>
        <begin position="65"/>
        <end position="86"/>
    </location>
</feature>